<protein>
    <submittedName>
        <fullName evidence="1">Hypothetical phage protein</fullName>
    </submittedName>
</protein>
<evidence type="ECO:0000313" key="1">
    <source>
        <dbReference type="EMBL" id="ABA55878.1"/>
    </source>
</evidence>
<accession>Q2F9Z3</accession>
<organism evidence="1">
    <name type="scientific">Vibrio sp. DAT722</name>
    <dbReference type="NCBI Taxonomy" id="344879"/>
    <lineage>
        <taxon>Bacteria</taxon>
        <taxon>Pseudomonadati</taxon>
        <taxon>Pseudomonadota</taxon>
        <taxon>Gammaproteobacteria</taxon>
        <taxon>Vibrionales</taxon>
        <taxon>Vibrionaceae</taxon>
        <taxon>Vibrio</taxon>
    </lineage>
</organism>
<dbReference type="EMBL" id="DQ139261">
    <property type="protein sequence ID" value="ABA55878.1"/>
    <property type="molecule type" value="Genomic_DNA"/>
</dbReference>
<sequence>MNPRVVVNEKHWFEINAHADMCPHCHYSVKPTNITSSLSGNPDKSGTKLELVYRCTRNECSRLFISSYIRTAMQGTSRVGVFKYQNSSPVTVKNEQFQDEINQVSPSFCEIFNQASAAEQYGLHEIAGVAYRKSLEFLIKDYCIYKNNDSADNIRSLQLAKVIGQYVSDTNIKECAKRATWLGNDETHYVRKWGDKDLSDLKILIRLTLGWVLNCILTEKYLSEMT</sequence>
<reference evidence="1" key="1">
    <citation type="journal article" date="2006" name="BMC Evol. Biol.">
        <title>Recovery and evolutionary analysis of complete integron gene cassette arrays from Vibrio.</title>
        <authorList>
            <person name="Boucher Y."/>
            <person name="Nesbo C.L."/>
            <person name="Joss M.J."/>
            <person name="Robinson A."/>
            <person name="Mabbutt B.C."/>
            <person name="Gillings M.R."/>
            <person name="Doolittle W.F."/>
            <person name="Stokes H.W."/>
        </authorList>
    </citation>
    <scope>NUCLEOTIDE SEQUENCE</scope>
    <source>
        <strain evidence="1">DAT722</strain>
    </source>
</reference>
<name>Q2F9Z3_9VIBR</name>
<proteinExistence type="predicted"/>
<dbReference type="AlphaFoldDB" id="Q2F9Z3"/>